<evidence type="ECO:0000259" key="1">
    <source>
        <dbReference type="Pfam" id="PF14699"/>
    </source>
</evidence>
<dbReference type="InterPro" id="IPR032792">
    <property type="entry name" value="AGL_glucanoTrfase"/>
</dbReference>
<evidence type="ECO:0000313" key="4">
    <source>
        <dbReference type="Proteomes" id="UP000784294"/>
    </source>
</evidence>
<dbReference type="Gene3D" id="3.20.20.80">
    <property type="entry name" value="Glycosidases"/>
    <property type="match status" value="1"/>
</dbReference>
<dbReference type="GO" id="GO:0004134">
    <property type="term" value="F:4-alpha-glucanotransferase activity"/>
    <property type="evidence" value="ECO:0007669"/>
    <property type="project" value="InterPro"/>
</dbReference>
<reference evidence="3" key="1">
    <citation type="submission" date="2018-11" db="EMBL/GenBank/DDBJ databases">
        <authorList>
            <consortium name="Pathogen Informatics"/>
        </authorList>
    </citation>
    <scope>NUCLEOTIDE SEQUENCE</scope>
</reference>
<dbReference type="AlphaFoldDB" id="A0A448X1U5"/>
<dbReference type="InterPro" id="IPR017853">
    <property type="entry name" value="GH"/>
</dbReference>
<name>A0A448X1U5_9PLAT</name>
<dbReference type="OrthoDB" id="10248904at2759"/>
<dbReference type="InterPro" id="IPR010401">
    <property type="entry name" value="AGL/Gdb1"/>
</dbReference>
<gene>
    <name evidence="3" type="ORF">PXEA_LOCUS19322</name>
</gene>
<evidence type="ECO:0000259" key="2">
    <source>
        <dbReference type="Pfam" id="PF14701"/>
    </source>
</evidence>
<protein>
    <recommendedName>
        <fullName evidence="5">Glycogen debranching enzyme glucanotransferase domain-containing protein</fullName>
    </recommendedName>
</protein>
<dbReference type="SUPFAM" id="SSF51445">
    <property type="entry name" value="(Trans)glycosidases"/>
    <property type="match status" value="1"/>
</dbReference>
<sequence length="368" mass="42264">MVSTTAEYKLYDGINTENKLFRVRKEWVIHFTLDASLVGKNVRFFTNYPEVRSPCFNRTRFRELHIVNPTISRCPQDTFDNYFEIRPLIVSGSFQFYFSTDGSDLSSSLEASKIAGQGYFIVDPRFTGSYESADGGGRKINRSWDLDGVVLQTYLAKNMGLFSQWPDRVKHARMANYNMLHFTPLQELGYSRSAYSLRDQLRVNPEFSPKGCEKPVDWADIEKFVKFLENEWSTLSMTDLVFNHTSNDSKWLHEHPECGYNVVNSPHLAGAYILDRIVCRLTQEAEAGRLRSVGIPECLSNASAESGAVRSWLYGEIEKARVHEFYQADIDAVCSEFCEWLCKFTFRFESSTYAARSTILIITDTKII</sequence>
<dbReference type="Pfam" id="PF14701">
    <property type="entry name" value="hDGE_amylase"/>
    <property type="match status" value="1"/>
</dbReference>
<organism evidence="3 4">
    <name type="scientific">Protopolystoma xenopodis</name>
    <dbReference type="NCBI Taxonomy" id="117903"/>
    <lineage>
        <taxon>Eukaryota</taxon>
        <taxon>Metazoa</taxon>
        <taxon>Spiralia</taxon>
        <taxon>Lophotrochozoa</taxon>
        <taxon>Platyhelminthes</taxon>
        <taxon>Monogenea</taxon>
        <taxon>Polyopisthocotylea</taxon>
        <taxon>Polystomatidea</taxon>
        <taxon>Polystomatidae</taxon>
        <taxon>Protopolystoma</taxon>
    </lineage>
</organism>
<comment type="caution">
    <text evidence="3">The sequence shown here is derived from an EMBL/GenBank/DDBJ whole genome shotgun (WGS) entry which is preliminary data.</text>
</comment>
<dbReference type="Pfam" id="PF14699">
    <property type="entry name" value="hGDE_N"/>
    <property type="match status" value="1"/>
</dbReference>
<evidence type="ECO:0008006" key="5">
    <source>
        <dbReference type="Google" id="ProtNLM"/>
    </source>
</evidence>
<dbReference type="EMBL" id="CAAALY010076806">
    <property type="protein sequence ID" value="VEL25882.1"/>
    <property type="molecule type" value="Genomic_DNA"/>
</dbReference>
<evidence type="ECO:0000313" key="3">
    <source>
        <dbReference type="EMBL" id="VEL25882.1"/>
    </source>
</evidence>
<dbReference type="FunFam" id="3.20.20.80:FF:000070">
    <property type="entry name" value="GDB1p Glycogen debranching enzyme"/>
    <property type="match status" value="1"/>
</dbReference>
<keyword evidence="4" id="KW-1185">Reference proteome</keyword>
<proteinExistence type="predicted"/>
<dbReference type="GO" id="GO:0004135">
    <property type="term" value="F:amylo-alpha-1,6-glucosidase activity"/>
    <property type="evidence" value="ECO:0007669"/>
    <property type="project" value="InterPro"/>
</dbReference>
<feature type="domain" description="Glycogen debranching enzyme glucanotransferase" evidence="2">
    <location>
        <begin position="145"/>
        <end position="339"/>
    </location>
</feature>
<dbReference type="PANTHER" id="PTHR10569:SF2">
    <property type="entry name" value="GLYCOGEN DEBRANCHING ENZYME"/>
    <property type="match status" value="1"/>
</dbReference>
<accession>A0A448X1U5</accession>
<feature type="domain" description="Eukaryotic glycogen debranching enzyme N-terminal" evidence="1">
    <location>
        <begin position="30"/>
        <end position="126"/>
    </location>
</feature>
<dbReference type="GO" id="GO:0005980">
    <property type="term" value="P:glycogen catabolic process"/>
    <property type="evidence" value="ECO:0007669"/>
    <property type="project" value="InterPro"/>
</dbReference>
<dbReference type="InterPro" id="IPR029436">
    <property type="entry name" value="AGL_euk_N"/>
</dbReference>
<dbReference type="Proteomes" id="UP000784294">
    <property type="component" value="Unassembled WGS sequence"/>
</dbReference>
<dbReference type="PANTHER" id="PTHR10569">
    <property type="entry name" value="GLYCOGEN DEBRANCHING ENZYME"/>
    <property type="match status" value="1"/>
</dbReference>